<evidence type="ECO:0000259" key="5">
    <source>
        <dbReference type="Pfam" id="PF00496"/>
    </source>
</evidence>
<feature type="signal peptide" evidence="4">
    <location>
        <begin position="1"/>
        <end position="29"/>
    </location>
</feature>
<dbReference type="AlphaFoldDB" id="A0A2T0NB33"/>
<dbReference type="Gene3D" id="3.10.105.10">
    <property type="entry name" value="Dipeptide-binding Protein, Domain 3"/>
    <property type="match status" value="1"/>
</dbReference>
<dbReference type="Gene3D" id="3.90.76.10">
    <property type="entry name" value="Dipeptide-binding Protein, Domain 1"/>
    <property type="match status" value="1"/>
</dbReference>
<dbReference type="CDD" id="cd08498">
    <property type="entry name" value="PBP2_NikA_DppA_OppA_like_2"/>
    <property type="match status" value="1"/>
</dbReference>
<dbReference type="Gene3D" id="3.40.190.10">
    <property type="entry name" value="Periplasmic binding protein-like II"/>
    <property type="match status" value="1"/>
</dbReference>
<evidence type="ECO:0000256" key="2">
    <source>
        <dbReference type="ARBA" id="ARBA00022448"/>
    </source>
</evidence>
<dbReference type="OrthoDB" id="5168028at2"/>
<dbReference type="PANTHER" id="PTHR30290:SF9">
    <property type="entry name" value="OLIGOPEPTIDE-BINDING PROTEIN APPA"/>
    <property type="match status" value="1"/>
</dbReference>
<dbReference type="Pfam" id="PF00496">
    <property type="entry name" value="SBP_bac_5"/>
    <property type="match status" value="1"/>
</dbReference>
<feature type="domain" description="Solute-binding protein family 5" evidence="5">
    <location>
        <begin position="86"/>
        <end position="437"/>
    </location>
</feature>
<dbReference type="InterPro" id="IPR030678">
    <property type="entry name" value="Peptide/Ni-bd"/>
</dbReference>
<comment type="similarity">
    <text evidence="1">Belongs to the bacterial solute-binding protein 5 family.</text>
</comment>
<dbReference type="InterPro" id="IPR039424">
    <property type="entry name" value="SBP_5"/>
</dbReference>
<comment type="caution">
    <text evidence="6">The sequence shown here is derived from an EMBL/GenBank/DDBJ whole genome shotgun (WGS) entry which is preliminary data.</text>
</comment>
<dbReference type="GO" id="GO:0015833">
    <property type="term" value="P:peptide transport"/>
    <property type="evidence" value="ECO:0007669"/>
    <property type="project" value="TreeGrafter"/>
</dbReference>
<keyword evidence="3 4" id="KW-0732">Signal</keyword>
<reference evidence="6 7" key="1">
    <citation type="submission" date="2018-03" db="EMBL/GenBank/DDBJ databases">
        <title>Genomic Encyclopedia of Type Strains, Phase III (KMG-III): the genomes of soil and plant-associated and newly described type strains.</title>
        <authorList>
            <person name="Whitman W."/>
        </authorList>
    </citation>
    <scope>NUCLEOTIDE SEQUENCE [LARGE SCALE GENOMIC DNA]</scope>
    <source>
        <strain evidence="6 7">CGMCC 4.7104</strain>
    </source>
</reference>
<dbReference type="GO" id="GO:1904680">
    <property type="term" value="F:peptide transmembrane transporter activity"/>
    <property type="evidence" value="ECO:0007669"/>
    <property type="project" value="TreeGrafter"/>
</dbReference>
<sequence>MSVRELPTRRDLFKLGGLAAAALSLGACASTKPSTGGQGAAATALRVSLASDATTLDPHKQGDLPSMNVLINVFDTLTVRDTSDQLVGGLAERWESKDDKTWRFHLRENVTFHNGEPCDAAAVAYSIERLIDPATQSPIVELRLVTGAKVIDPHTVDLVTKEPDPILPAKLSLFGGVIVPPKYIKEKGDEFFAEHPVGTGPFTFEQWQRDSQITLKANPKYWNGRPSVEQLTFKVMPDPSSSLAALQSGELDVVTGLTPDAAQQLGDAPGFKVVTSPGVRTFFVSLDTEEGPLKDKRVRQALNHALDVDTLIKSVLNGAAERTPTLIPKQAFGFDASVQPFQHDVAKAKSLLAEAGHAGGFSLKLSSSTADKDIAQAISGQLAEVGVKAEVSLLDPATFKGRLVSDNRKALGEMYFVGNSGWTMDASSNLQSFVRHDRRQSRWNNPEADKLIDTEEQSVDPDTRQEAFTALQKLMIEESPFLYLYQASILYAVSDRVQWKTNANGTLAMATAKLAGS</sequence>
<keyword evidence="2" id="KW-0813">Transport</keyword>
<feature type="chain" id="PRO_5015693205" evidence="4">
    <location>
        <begin position="30"/>
        <end position="517"/>
    </location>
</feature>
<dbReference type="PROSITE" id="PS51257">
    <property type="entry name" value="PROKAR_LIPOPROTEIN"/>
    <property type="match status" value="1"/>
</dbReference>
<evidence type="ECO:0000256" key="1">
    <source>
        <dbReference type="ARBA" id="ARBA00005695"/>
    </source>
</evidence>
<dbReference type="GO" id="GO:0042597">
    <property type="term" value="C:periplasmic space"/>
    <property type="evidence" value="ECO:0007669"/>
    <property type="project" value="UniProtKB-ARBA"/>
</dbReference>
<dbReference type="RefSeq" id="WP_106234249.1">
    <property type="nucleotide sequence ID" value="NZ_JBFAIL010000001.1"/>
</dbReference>
<evidence type="ECO:0000313" key="7">
    <source>
        <dbReference type="Proteomes" id="UP000238312"/>
    </source>
</evidence>
<evidence type="ECO:0000313" key="6">
    <source>
        <dbReference type="EMBL" id="PRX70215.1"/>
    </source>
</evidence>
<dbReference type="PIRSF" id="PIRSF002741">
    <property type="entry name" value="MppA"/>
    <property type="match status" value="1"/>
</dbReference>
<dbReference type="Proteomes" id="UP000238312">
    <property type="component" value="Unassembled WGS sequence"/>
</dbReference>
<evidence type="ECO:0000256" key="4">
    <source>
        <dbReference type="SAM" id="SignalP"/>
    </source>
</evidence>
<keyword evidence="7" id="KW-1185">Reference proteome</keyword>
<dbReference type="EMBL" id="PVNG01000001">
    <property type="protein sequence ID" value="PRX70215.1"/>
    <property type="molecule type" value="Genomic_DNA"/>
</dbReference>
<gene>
    <name evidence="6" type="ORF">B0I32_101303</name>
</gene>
<proteinExistence type="inferred from homology"/>
<dbReference type="PANTHER" id="PTHR30290">
    <property type="entry name" value="PERIPLASMIC BINDING COMPONENT OF ABC TRANSPORTER"/>
    <property type="match status" value="1"/>
</dbReference>
<dbReference type="GO" id="GO:0043190">
    <property type="term" value="C:ATP-binding cassette (ABC) transporter complex"/>
    <property type="evidence" value="ECO:0007669"/>
    <property type="project" value="InterPro"/>
</dbReference>
<dbReference type="PROSITE" id="PS51318">
    <property type="entry name" value="TAT"/>
    <property type="match status" value="1"/>
</dbReference>
<evidence type="ECO:0000256" key="3">
    <source>
        <dbReference type="ARBA" id="ARBA00022729"/>
    </source>
</evidence>
<dbReference type="InterPro" id="IPR000914">
    <property type="entry name" value="SBP_5_dom"/>
</dbReference>
<dbReference type="InterPro" id="IPR006311">
    <property type="entry name" value="TAT_signal"/>
</dbReference>
<accession>A0A2T0NB33</accession>
<protein>
    <submittedName>
        <fullName evidence="6">Peptide/nickel transport system substrate-binding protein</fullName>
    </submittedName>
</protein>
<dbReference type="SUPFAM" id="SSF53850">
    <property type="entry name" value="Periplasmic binding protein-like II"/>
    <property type="match status" value="1"/>
</dbReference>
<name>A0A2T0NB33_9ACTN</name>
<organism evidence="6 7">
    <name type="scientific">Nonomuraea fuscirosea</name>
    <dbReference type="NCBI Taxonomy" id="1291556"/>
    <lineage>
        <taxon>Bacteria</taxon>
        <taxon>Bacillati</taxon>
        <taxon>Actinomycetota</taxon>
        <taxon>Actinomycetes</taxon>
        <taxon>Streptosporangiales</taxon>
        <taxon>Streptosporangiaceae</taxon>
        <taxon>Nonomuraea</taxon>
    </lineage>
</organism>